<name>A0A4C1TME1_EUMVA</name>
<accession>A0A4C1TME1</accession>
<organism evidence="1 2">
    <name type="scientific">Eumeta variegata</name>
    <name type="common">Bagworm moth</name>
    <name type="synonym">Eumeta japonica</name>
    <dbReference type="NCBI Taxonomy" id="151549"/>
    <lineage>
        <taxon>Eukaryota</taxon>
        <taxon>Metazoa</taxon>
        <taxon>Ecdysozoa</taxon>
        <taxon>Arthropoda</taxon>
        <taxon>Hexapoda</taxon>
        <taxon>Insecta</taxon>
        <taxon>Pterygota</taxon>
        <taxon>Neoptera</taxon>
        <taxon>Endopterygota</taxon>
        <taxon>Lepidoptera</taxon>
        <taxon>Glossata</taxon>
        <taxon>Ditrysia</taxon>
        <taxon>Tineoidea</taxon>
        <taxon>Psychidae</taxon>
        <taxon>Oiketicinae</taxon>
        <taxon>Eumeta</taxon>
    </lineage>
</organism>
<evidence type="ECO:0000313" key="2">
    <source>
        <dbReference type="Proteomes" id="UP000299102"/>
    </source>
</evidence>
<dbReference type="AlphaFoldDB" id="A0A4C1TME1"/>
<comment type="caution">
    <text evidence="1">The sequence shown here is derived from an EMBL/GenBank/DDBJ whole genome shotgun (WGS) entry which is preliminary data.</text>
</comment>
<proteinExistence type="predicted"/>
<gene>
    <name evidence="1" type="ORF">EVAR_80569_1</name>
</gene>
<dbReference type="Proteomes" id="UP000299102">
    <property type="component" value="Unassembled WGS sequence"/>
</dbReference>
<reference evidence="1 2" key="1">
    <citation type="journal article" date="2019" name="Commun. Biol.">
        <title>The bagworm genome reveals a unique fibroin gene that provides high tensile strength.</title>
        <authorList>
            <person name="Kono N."/>
            <person name="Nakamura H."/>
            <person name="Ohtoshi R."/>
            <person name="Tomita M."/>
            <person name="Numata K."/>
            <person name="Arakawa K."/>
        </authorList>
    </citation>
    <scope>NUCLEOTIDE SEQUENCE [LARGE SCALE GENOMIC DNA]</scope>
</reference>
<dbReference type="EMBL" id="BGZK01000071">
    <property type="protein sequence ID" value="GBP15396.1"/>
    <property type="molecule type" value="Genomic_DNA"/>
</dbReference>
<evidence type="ECO:0000313" key="1">
    <source>
        <dbReference type="EMBL" id="GBP15396.1"/>
    </source>
</evidence>
<keyword evidence="2" id="KW-1185">Reference proteome</keyword>
<sequence length="100" mass="11191">MGWWQGHTQLLPFQRRLSPMPLLLPGPKVLAAFGVSKELMGLGLKTSAGTGFKSKEWLGLELKQRFELKLTSIDTKEEKNYSTSILAQLRTLNVRSCPCS</sequence>
<protein>
    <submittedName>
        <fullName evidence="1">Uncharacterized protein</fullName>
    </submittedName>
</protein>